<organism evidence="3 4">
    <name type="scientific">Oikopleura dioica</name>
    <name type="common">Tunicate</name>
    <dbReference type="NCBI Taxonomy" id="34765"/>
    <lineage>
        <taxon>Eukaryota</taxon>
        <taxon>Metazoa</taxon>
        <taxon>Chordata</taxon>
        <taxon>Tunicata</taxon>
        <taxon>Appendicularia</taxon>
        <taxon>Copelata</taxon>
        <taxon>Oikopleuridae</taxon>
        <taxon>Oikopleura</taxon>
    </lineage>
</organism>
<evidence type="ECO:0000313" key="4">
    <source>
        <dbReference type="Proteomes" id="UP001158576"/>
    </source>
</evidence>
<reference evidence="3 4" key="1">
    <citation type="submission" date="2021-04" db="EMBL/GenBank/DDBJ databases">
        <authorList>
            <person name="Bliznina A."/>
        </authorList>
    </citation>
    <scope>NUCLEOTIDE SEQUENCE [LARGE SCALE GENOMIC DNA]</scope>
</reference>
<feature type="compositionally biased region" description="Acidic residues" evidence="2">
    <location>
        <begin position="31"/>
        <end position="40"/>
    </location>
</feature>
<protein>
    <submittedName>
        <fullName evidence="3">Oidioi.mRNA.OKI2018_I69.PAR.g12335.t1.cds</fullName>
    </submittedName>
</protein>
<evidence type="ECO:0000313" key="3">
    <source>
        <dbReference type="EMBL" id="CAG5089747.1"/>
    </source>
</evidence>
<feature type="coiled-coil region" evidence="1">
    <location>
        <begin position="191"/>
        <end position="218"/>
    </location>
</feature>
<feature type="region of interest" description="Disordered" evidence="2">
    <location>
        <begin position="1"/>
        <end position="53"/>
    </location>
</feature>
<keyword evidence="1" id="KW-0175">Coiled coil</keyword>
<feature type="compositionally biased region" description="Acidic residues" evidence="2">
    <location>
        <begin position="1"/>
        <end position="11"/>
    </location>
</feature>
<feature type="region of interest" description="Disordered" evidence="2">
    <location>
        <begin position="329"/>
        <end position="349"/>
    </location>
</feature>
<feature type="compositionally biased region" description="Basic and acidic residues" evidence="2">
    <location>
        <begin position="12"/>
        <end position="22"/>
    </location>
</feature>
<name>A0ABN7RZH6_OIKDI</name>
<dbReference type="EMBL" id="OU015568">
    <property type="protein sequence ID" value="CAG5089747.1"/>
    <property type="molecule type" value="Genomic_DNA"/>
</dbReference>
<gene>
    <name evidence="3" type="ORF">OKIOD_LOCUS3893</name>
</gene>
<accession>A0ABN7RZH6</accession>
<dbReference type="Proteomes" id="UP001158576">
    <property type="component" value="Chromosome PAR"/>
</dbReference>
<evidence type="ECO:0000256" key="2">
    <source>
        <dbReference type="SAM" id="MobiDB-lite"/>
    </source>
</evidence>
<keyword evidence="4" id="KW-1185">Reference proteome</keyword>
<proteinExistence type="predicted"/>
<sequence length="349" mass="39207">MLGEDDSDDEEEKAKGKAKEEEGVNWGFTEDAWDDDDSEDVNAPIGGDGKTPSFLKTELNPNAFYNKDPLKAINHFFTSDMMEPPWDFQQTPKGKWICKLELPIGDGASGITVEAEGEGKLGAKTHCALEAYNKQNFIFKARSKRDKLEQNDFYDSDEDNFYDRTGDLENKRKKRKLATTGKQKKEKAISYDEIMENLNKTQAEYDSLIRKIERDRKQREQFKSSDDPLEAFMKTVKSGGALDSMTRSKMHRRKAELSKDLAHWKKLATAAAPAALPDILKPTSTHTGSRKVPSLMKGRVTSAGSMMTKKKIPAADTINKMEINIAKTDVVENDSDEEDISKAGEYGIL</sequence>
<evidence type="ECO:0000256" key="1">
    <source>
        <dbReference type="SAM" id="Coils"/>
    </source>
</evidence>